<reference evidence="1 2" key="1">
    <citation type="submission" date="2017-11" db="EMBL/GenBank/DDBJ databases">
        <title>Complete genome of a free-living desiccation-tolerant cyanobacterium and its photosynthetic adaptation to extreme terrestrial habitat.</title>
        <authorList>
            <person name="Shang J."/>
        </authorList>
    </citation>
    <scope>NUCLEOTIDE SEQUENCE [LARGE SCALE GENOMIC DNA]</scope>
    <source>
        <strain evidence="1 2">CCNUN1</strain>
        <plasmid evidence="2">pnfsy08</plasmid>
    </source>
</reference>
<name>A0A2K8T9R2_9NOSO</name>
<dbReference type="Proteomes" id="UP000232003">
    <property type="component" value="Plasmid pNFSY08"/>
</dbReference>
<proteinExistence type="predicted"/>
<sequence>MPKRVVEYTKARALAQIQKLDEHVEFLEQGIANNWSLSEIRQRISEKKAAASTENTESNNYKERFTAAATKLKNRAFGAILWLGQGSNASTD</sequence>
<organism evidence="1 2">
    <name type="scientific">Nostoc flagelliforme CCNUN1</name>
    <dbReference type="NCBI Taxonomy" id="2038116"/>
    <lineage>
        <taxon>Bacteria</taxon>
        <taxon>Bacillati</taxon>
        <taxon>Cyanobacteriota</taxon>
        <taxon>Cyanophyceae</taxon>
        <taxon>Nostocales</taxon>
        <taxon>Nostocaceae</taxon>
        <taxon>Nostoc</taxon>
    </lineage>
</organism>
<dbReference type="KEGG" id="nfl:COO91_10670"/>
<dbReference type="EMBL" id="CP024793">
    <property type="protein sequence ID" value="AUB44447.1"/>
    <property type="molecule type" value="Genomic_DNA"/>
</dbReference>
<geneLocation type="plasmid" evidence="2">
    <name>pnfsy08</name>
</geneLocation>
<gene>
    <name evidence="1" type="ORF">COO91_10670</name>
</gene>
<evidence type="ECO:0000313" key="1">
    <source>
        <dbReference type="EMBL" id="AUB44447.1"/>
    </source>
</evidence>
<dbReference type="AlphaFoldDB" id="A0A2K8T9R2"/>
<keyword evidence="1" id="KW-0614">Plasmid</keyword>
<accession>A0A2K8T9R2</accession>
<keyword evidence="2" id="KW-1185">Reference proteome</keyword>
<evidence type="ECO:0000313" key="2">
    <source>
        <dbReference type="Proteomes" id="UP000232003"/>
    </source>
</evidence>
<protein>
    <submittedName>
        <fullName evidence="1">Chromosome segregation protein Spo0J, containings ParB-like nuclease domain</fullName>
    </submittedName>
</protein>
<dbReference type="RefSeq" id="WP_157816996.1">
    <property type="nucleotide sequence ID" value="NZ_CAWNNC010000009.1"/>
</dbReference>